<dbReference type="SUPFAM" id="SSF51621">
    <property type="entry name" value="Phosphoenolpyruvate/pyruvate domain"/>
    <property type="match status" value="1"/>
</dbReference>
<dbReference type="InterPro" id="IPR022805">
    <property type="entry name" value="PEP_COase_bac/pln-type"/>
</dbReference>
<evidence type="ECO:0000256" key="6">
    <source>
        <dbReference type="ARBA" id="ARBA00022842"/>
    </source>
</evidence>
<dbReference type="PROSITE" id="PS00781">
    <property type="entry name" value="PEPCASE_1"/>
    <property type="match status" value="1"/>
</dbReference>
<evidence type="ECO:0000256" key="3">
    <source>
        <dbReference type="ARBA" id="ARBA00008346"/>
    </source>
</evidence>
<comment type="similarity">
    <text evidence="3 10">Belongs to the PEPCase type 1 family.</text>
</comment>
<evidence type="ECO:0000256" key="5">
    <source>
        <dbReference type="ARBA" id="ARBA00022419"/>
    </source>
</evidence>
<evidence type="ECO:0000313" key="13">
    <source>
        <dbReference type="EMBL" id="AAY89988.1"/>
    </source>
</evidence>
<dbReference type="Pfam" id="PF00311">
    <property type="entry name" value="PEPcase"/>
    <property type="match status" value="1"/>
</dbReference>
<comment type="cofactor">
    <cofactor evidence="1 10">
        <name>Mg(2+)</name>
        <dbReference type="ChEBI" id="CHEBI:18420"/>
    </cofactor>
</comment>
<dbReference type="PANTHER" id="PTHR30523:SF46">
    <property type="entry name" value="PHOSPHOENOLPYRUVATE CARBOXYLASE"/>
    <property type="match status" value="1"/>
</dbReference>
<dbReference type="PROSITE" id="PS00393">
    <property type="entry name" value="PEPCASE_2"/>
    <property type="match status" value="1"/>
</dbReference>
<dbReference type="GO" id="GO:0005829">
    <property type="term" value="C:cytosol"/>
    <property type="evidence" value="ECO:0007669"/>
    <property type="project" value="TreeGrafter"/>
</dbReference>
<dbReference type="Gene3D" id="1.20.1440.90">
    <property type="entry name" value="Phosphoenolpyruvate/pyruvate domain"/>
    <property type="match status" value="1"/>
</dbReference>
<dbReference type="GO" id="GO:0000287">
    <property type="term" value="F:magnesium ion binding"/>
    <property type="evidence" value="ECO:0007669"/>
    <property type="project" value="UniProtKB-UniRule"/>
</dbReference>
<evidence type="ECO:0000256" key="9">
    <source>
        <dbReference type="ARBA" id="ARBA00048995"/>
    </source>
</evidence>
<dbReference type="GO" id="GO:0006099">
    <property type="term" value="P:tricarboxylic acid cycle"/>
    <property type="evidence" value="ECO:0007669"/>
    <property type="project" value="InterPro"/>
</dbReference>
<comment type="function">
    <text evidence="2 10">Forms oxaloacetate, a four-carbon dicarboxylic acid source for the tricarboxylic acid cycle.</text>
</comment>
<dbReference type="InterPro" id="IPR033129">
    <property type="entry name" value="PEPCASE_His_AS"/>
</dbReference>
<evidence type="ECO:0000256" key="1">
    <source>
        <dbReference type="ARBA" id="ARBA00001946"/>
    </source>
</evidence>
<accession>Q4JN09</accession>
<feature type="active site" evidence="10 11">
    <location>
        <position position="151"/>
    </location>
</feature>
<dbReference type="InterPro" id="IPR018129">
    <property type="entry name" value="PEP_COase_Lys_AS"/>
</dbReference>
<dbReference type="InterPro" id="IPR015813">
    <property type="entry name" value="Pyrv/PenolPyrv_kinase-like_dom"/>
</dbReference>
<dbReference type="EMBL" id="DQ068067">
    <property type="protein sequence ID" value="AAY89988.1"/>
    <property type="molecule type" value="Genomic_DNA"/>
</dbReference>
<dbReference type="GO" id="GO:0015977">
    <property type="term" value="P:carbon fixation"/>
    <property type="evidence" value="ECO:0007669"/>
    <property type="project" value="UniProtKB-UniRule"/>
</dbReference>
<gene>
    <name evidence="10 13" type="primary">ppc</name>
</gene>
<keyword evidence="8 10" id="KW-0120">Carbon dioxide fixation</keyword>
<evidence type="ECO:0000256" key="10">
    <source>
        <dbReference type="HAMAP-Rule" id="MF_00595"/>
    </source>
</evidence>
<dbReference type="AlphaFoldDB" id="Q4JN09"/>
<protein>
    <recommendedName>
        <fullName evidence="5 10">Phosphoenolpyruvate carboxylase</fullName>
        <shortName evidence="10">PEPC</shortName>
        <shortName evidence="10">PEPCase</shortName>
        <ecNumber evidence="4 10">4.1.1.31</ecNumber>
    </recommendedName>
</protein>
<dbReference type="PRINTS" id="PR00150">
    <property type="entry name" value="PEPCARBXLASE"/>
</dbReference>
<keyword evidence="7 10" id="KW-0456">Lyase</keyword>
<dbReference type="GO" id="GO:0008964">
    <property type="term" value="F:phosphoenolpyruvate carboxylase activity"/>
    <property type="evidence" value="ECO:0007669"/>
    <property type="project" value="UniProtKB-UniRule"/>
</dbReference>
<dbReference type="PANTHER" id="PTHR30523">
    <property type="entry name" value="PHOSPHOENOLPYRUVATE CARBOXYLASE"/>
    <property type="match status" value="1"/>
</dbReference>
<dbReference type="EC" id="4.1.1.31" evidence="4 10"/>
<dbReference type="InterPro" id="IPR021135">
    <property type="entry name" value="PEP_COase"/>
</dbReference>
<dbReference type="NCBIfam" id="NF000584">
    <property type="entry name" value="PRK00009.1"/>
    <property type="match status" value="1"/>
</dbReference>
<keyword evidence="6 10" id="KW-0460">Magnesium</keyword>
<organism evidence="13">
    <name type="scientific">uncultured bacterium BAC13K9BAC</name>
    <dbReference type="NCBI Taxonomy" id="332979"/>
    <lineage>
        <taxon>Bacteria</taxon>
        <taxon>environmental samples</taxon>
    </lineage>
</organism>
<reference evidence="13" key="1">
    <citation type="journal article" date="2005" name="PLoS Biol.">
        <title>New insights into metabolic properties of marine bacteria encoding proteorhodopsins.</title>
        <authorList>
            <person name="Sabehi G."/>
            <person name="Loy A."/>
            <person name="Jung K.H."/>
            <person name="Partha R."/>
            <person name="Spudich J.L."/>
            <person name="Isaacson T."/>
            <person name="Hirschberg J."/>
            <person name="Wagner M."/>
            <person name="Beja O."/>
        </authorList>
    </citation>
    <scope>NUCLEOTIDE SEQUENCE</scope>
</reference>
<dbReference type="GO" id="GO:0006107">
    <property type="term" value="P:oxaloacetate metabolic process"/>
    <property type="evidence" value="ECO:0007669"/>
    <property type="project" value="UniProtKB-UniRule"/>
</dbReference>
<dbReference type="HAMAP" id="MF_00595">
    <property type="entry name" value="PEPcase_type1"/>
    <property type="match status" value="1"/>
</dbReference>
<proteinExistence type="inferred from homology"/>
<evidence type="ECO:0000256" key="8">
    <source>
        <dbReference type="ARBA" id="ARBA00023300"/>
    </source>
</evidence>
<feature type="active site" evidence="10 12">
    <location>
        <position position="593"/>
    </location>
</feature>
<comment type="catalytic activity">
    <reaction evidence="9 10">
        <text>oxaloacetate + phosphate = phosphoenolpyruvate + hydrogencarbonate</text>
        <dbReference type="Rhea" id="RHEA:28370"/>
        <dbReference type="ChEBI" id="CHEBI:16452"/>
        <dbReference type="ChEBI" id="CHEBI:17544"/>
        <dbReference type="ChEBI" id="CHEBI:43474"/>
        <dbReference type="ChEBI" id="CHEBI:58702"/>
        <dbReference type="EC" id="4.1.1.31"/>
    </reaction>
</comment>
<comment type="subunit">
    <text evidence="10">Homotetramer.</text>
</comment>
<evidence type="ECO:0000256" key="2">
    <source>
        <dbReference type="ARBA" id="ARBA00003670"/>
    </source>
</evidence>
<evidence type="ECO:0000256" key="7">
    <source>
        <dbReference type="ARBA" id="ARBA00023239"/>
    </source>
</evidence>
<evidence type="ECO:0000256" key="11">
    <source>
        <dbReference type="PROSITE-ProRule" id="PRU10111"/>
    </source>
</evidence>
<sequence length="933" mass="106935">MSEFLKTFDKINDAQLRSAVKTLGKLLGNIIKTHAGHDVYIAVEKLRKGFINLRKDNNQIKHDQLIRYIEKLDPKTLKNVIRSFSKYFALVNVAEEAYQHINRTDRLKSGFDSWEGSFDQTLRDCNASNIDDSKLQELINSLHYAPVFTAHPTEAKRRSKLEAMRRIFNTILELQRYKGQSIKREELIEELQAEILILWRTDEVRLKKPTVIDEVENGLYYFRTSLFKSIPEVYKDMEKAIKRVYHTDNIKVPSFIKFGSWIGGDRDGNPFVTPDITREAVYMHAETAIHEYMRRAQNLSTILTHSLELTRPSNQFLESSKRDEIYLTNAFKNTTQDFAKEPYRRKFKIIRYRLDQRLKVINQLKNNSQPQAEHAYESEKELLDDLYVIRDSLISDNDLILSDFGLNDFIRLVETFGFHLVNLDIREESTNHTNAISDVLNVSLQIDYASMDEKSRINELEKFIKSDINLNQVYDKLDEASKKVIDVFTVMTRLRNEISVNAFGNYVISMTHHASHVFEVLALAKLCGLVNNVNGKLESSIQVTPLFETIDDLTRIEEILEDLFSNNTYNSLIGHYKDTKLQEVMLGYSDSCKDGGILSSSWSLYKAQLQVLDISKKYKIECRLFHGRGGTVGRGGGPTHNAILAQPNGTVRGMIKITEQGEVLSYKYGLPQSASYELELALSGLMKASKHLVVDEAIPINNFEDMMSSMSLMGEKKYRDLTDDKPGIMDYFYEATPVQELAELNIGSRPSHRKQTNRSKYSIRAIPWVFGWSLSRHTLPAWYGLGTALNKIVSENPSNMDNLKSMYTEWPFFSVLLDNIQMALSKSDIGIAKDYAQLVQNKEAAKDIIADIETEYNSTVSTLLEIVGSDELLAENTKLSLSLKRRQPYLDPLNYIQVMLLQKHRKISGEDTVNFDPLLRTIHAIAIGMKNTG</sequence>
<name>Q4JN09_9BACT</name>
<evidence type="ECO:0000256" key="12">
    <source>
        <dbReference type="PROSITE-ProRule" id="PRU10112"/>
    </source>
</evidence>
<evidence type="ECO:0000256" key="4">
    <source>
        <dbReference type="ARBA" id="ARBA00012305"/>
    </source>
</evidence>